<evidence type="ECO:0000259" key="10">
    <source>
        <dbReference type="PROSITE" id="PS51391"/>
    </source>
</evidence>
<proteinExistence type="predicted"/>
<comment type="subcellular location">
    <subcellularLocation>
        <location evidence="1">Nucleus</location>
    </subcellularLocation>
</comment>
<keyword evidence="3" id="KW-0507">mRNA processing</keyword>
<feature type="domain" description="CID" evidence="10">
    <location>
        <begin position="1"/>
        <end position="154"/>
    </location>
</feature>
<evidence type="ECO:0000256" key="8">
    <source>
        <dbReference type="SAM" id="MobiDB-lite"/>
    </source>
</evidence>
<keyword evidence="2" id="KW-0597">Phosphoprotein</keyword>
<feature type="compositionally biased region" description="Pro residues" evidence="8">
    <location>
        <begin position="679"/>
        <end position="691"/>
    </location>
</feature>
<dbReference type="InterPro" id="IPR000504">
    <property type="entry name" value="RRM_dom"/>
</dbReference>
<feature type="compositionally biased region" description="Basic and acidic residues" evidence="8">
    <location>
        <begin position="367"/>
        <end position="376"/>
    </location>
</feature>
<feature type="region of interest" description="Disordered" evidence="8">
    <location>
        <begin position="150"/>
        <end position="176"/>
    </location>
</feature>
<dbReference type="GO" id="GO:0031124">
    <property type="term" value="P:mRNA 3'-end processing"/>
    <property type="evidence" value="ECO:0007669"/>
    <property type="project" value="UniProtKB-ARBA"/>
</dbReference>
<evidence type="ECO:0000313" key="11">
    <source>
        <dbReference type="EMBL" id="KAI1878754.1"/>
    </source>
</evidence>
<keyword evidence="12" id="KW-1185">Reference proteome</keyword>
<evidence type="ECO:0000256" key="2">
    <source>
        <dbReference type="ARBA" id="ARBA00022553"/>
    </source>
</evidence>
<feature type="compositionally biased region" description="Basic and acidic residues" evidence="8">
    <location>
        <begin position="419"/>
        <end position="428"/>
    </location>
</feature>
<dbReference type="FunFam" id="1.25.40.90:FF:000026">
    <property type="entry name" value="RNA binding protein Nrd1"/>
    <property type="match status" value="1"/>
</dbReference>
<dbReference type="SMART" id="SM00582">
    <property type="entry name" value="RPR"/>
    <property type="match status" value="1"/>
</dbReference>
<gene>
    <name evidence="11" type="ORF">JX265_002931</name>
</gene>
<dbReference type="GO" id="GO:0031126">
    <property type="term" value="P:sno(s)RNA 3'-end processing"/>
    <property type="evidence" value="ECO:0007669"/>
    <property type="project" value="UniProtKB-ARBA"/>
</dbReference>
<dbReference type="PANTHER" id="PTHR14089:SF2">
    <property type="entry name" value="PRE-MRNA-SPLICING FACTOR CWC2"/>
    <property type="match status" value="1"/>
</dbReference>
<keyword evidence="5" id="KW-0508">mRNA splicing</keyword>
<dbReference type="InterPro" id="IPR008942">
    <property type="entry name" value="ENTH_VHS"/>
</dbReference>
<dbReference type="PROSITE" id="PS50102">
    <property type="entry name" value="RRM"/>
    <property type="match status" value="1"/>
</dbReference>
<dbReference type="InterPro" id="IPR012677">
    <property type="entry name" value="Nucleotide-bd_a/b_plait_sf"/>
</dbReference>
<keyword evidence="4 7" id="KW-0694">RNA-binding</keyword>
<dbReference type="SUPFAM" id="SSF48464">
    <property type="entry name" value="ENTH/VHS domain"/>
    <property type="match status" value="1"/>
</dbReference>
<feature type="domain" description="RRM" evidence="9">
    <location>
        <begin position="478"/>
        <end position="539"/>
    </location>
</feature>
<keyword evidence="3" id="KW-0747">Spliceosome</keyword>
<comment type="caution">
    <text evidence="11">The sequence shown here is derived from an EMBL/GenBank/DDBJ whole genome shotgun (WGS) entry which is preliminary data.</text>
</comment>
<protein>
    <submittedName>
        <fullName evidence="11">Uncharacterized protein</fullName>
    </submittedName>
</protein>
<evidence type="ECO:0000256" key="7">
    <source>
        <dbReference type="PROSITE-ProRule" id="PRU00176"/>
    </source>
</evidence>
<dbReference type="SUPFAM" id="SSF54928">
    <property type="entry name" value="RNA-binding domain, RBD"/>
    <property type="match status" value="1"/>
</dbReference>
<dbReference type="FunFam" id="3.30.70.330:FF:000397">
    <property type="entry name" value="RNA binding protein Nrd1"/>
    <property type="match status" value="1"/>
</dbReference>
<feature type="region of interest" description="Disordered" evidence="8">
    <location>
        <begin position="343"/>
        <end position="457"/>
    </location>
</feature>
<feature type="compositionally biased region" description="Basic and acidic residues" evidence="8">
    <location>
        <begin position="643"/>
        <end position="654"/>
    </location>
</feature>
<dbReference type="InterPro" id="IPR035979">
    <property type="entry name" value="RBD_domain_sf"/>
</dbReference>
<dbReference type="Pfam" id="PF00076">
    <property type="entry name" value="RRM_1"/>
    <property type="match status" value="1"/>
</dbReference>
<dbReference type="Pfam" id="PF21380">
    <property type="entry name" value="Nrd1-Seb1_dom2"/>
    <property type="match status" value="1"/>
</dbReference>
<dbReference type="GO" id="GO:0006369">
    <property type="term" value="P:termination of RNA polymerase II transcription"/>
    <property type="evidence" value="ECO:0007669"/>
    <property type="project" value="UniProtKB-ARBA"/>
</dbReference>
<dbReference type="Proteomes" id="UP000829685">
    <property type="component" value="Unassembled WGS sequence"/>
</dbReference>
<evidence type="ECO:0000256" key="5">
    <source>
        <dbReference type="ARBA" id="ARBA00023187"/>
    </source>
</evidence>
<feature type="compositionally biased region" description="Pro residues" evidence="8">
    <location>
        <begin position="162"/>
        <end position="171"/>
    </location>
</feature>
<dbReference type="GO" id="GO:0071007">
    <property type="term" value="C:U2-type catalytic step 2 spliceosome"/>
    <property type="evidence" value="ECO:0007669"/>
    <property type="project" value="TreeGrafter"/>
</dbReference>
<feature type="compositionally biased region" description="Basic residues" evidence="8">
    <location>
        <begin position="381"/>
        <end position="391"/>
    </location>
</feature>
<dbReference type="EMBL" id="JAFIMR010000005">
    <property type="protein sequence ID" value="KAI1878754.1"/>
    <property type="molecule type" value="Genomic_DNA"/>
</dbReference>
<dbReference type="Pfam" id="PF04818">
    <property type="entry name" value="CID"/>
    <property type="match status" value="1"/>
</dbReference>
<accession>A0A9P9WTA4</accession>
<dbReference type="GO" id="GO:0010629">
    <property type="term" value="P:negative regulation of gene expression"/>
    <property type="evidence" value="ECO:0007669"/>
    <property type="project" value="UniProtKB-ARBA"/>
</dbReference>
<evidence type="ECO:0000313" key="12">
    <source>
        <dbReference type="Proteomes" id="UP000829685"/>
    </source>
</evidence>
<evidence type="ECO:0000259" key="9">
    <source>
        <dbReference type="PROSITE" id="PS50102"/>
    </source>
</evidence>
<sequence length="691" mass="73839">MSSPVADLEAGLNAMLNLKPPGVSGSQIKNLTALCVDNIQSESVLIQKIFTHFKKTPGSHKLGVLYVVDSVTRRWIDHAKQQGQTINSSAPDGTYAAGVHRVTELLPVLMNDILQSAPAEHKEKIKKLVDIWEKGSTFPSPMIESFKEKLSAPKNHSTTPVGSPPPGPGLPGLPGLPGFNVATNANPPAAAPAGAPSDIMEALKKIAQQNIAAPPASNVMPPAAPFDSAYGRSVSTPQNGPAHQMPPLPVTQSQPAFPFAAAPPPPVSSAMPYAYPPAPTFPVTASSQPSGFPGIAAAPPPAPAPTGGDPAAAQLIQMLAQQGIPPANIPTFLAALQSNLAAGQPAPVAPPQPGQVTYSNSWGPDGDASRDRRDVGGRSPNRYRNRSRSRSPARQWGDARDSSRGGRSERGYGSYGRDSPGRARDDRPGWGPDYRQRSPPGRRGHSPTPPQYELPKPGQKWIEYDRTLPPGHIKVLSRTLFVGGVTCSEAELRGLFARQGQVQTCIVNKDKRHAFVKMLTRRDAVAAKEAMENSTYRTRWGVGFGPRDCSDYSTGISVIPISKLTEADRKWMLTAEWGGSGGQPIEGGMVVEEPDIEIGAGVSSKAISRRMQTDRGGKHGPKSSRGGDDEDHNLARWRRNKDNRRDSDRRDDRNPANAQQPVVPEFPYGITTGANGMPLFPPGFTFPPPSN</sequence>
<dbReference type="GO" id="GO:0000974">
    <property type="term" value="C:Prp19 complex"/>
    <property type="evidence" value="ECO:0007669"/>
    <property type="project" value="TreeGrafter"/>
</dbReference>
<reference evidence="11" key="1">
    <citation type="submission" date="2021-03" db="EMBL/GenBank/DDBJ databases">
        <title>Revisited historic fungal species revealed as producer of novel bioactive compounds through whole genome sequencing and comparative genomics.</title>
        <authorList>
            <person name="Vignolle G.A."/>
            <person name="Hochenegger N."/>
            <person name="Mach R.L."/>
            <person name="Mach-Aigner A.R."/>
            <person name="Javad Rahimi M."/>
            <person name="Salim K.A."/>
            <person name="Chan C.M."/>
            <person name="Lim L.B.L."/>
            <person name="Cai F."/>
            <person name="Druzhinina I.S."/>
            <person name="U'Ren J.M."/>
            <person name="Derntl C."/>
        </authorList>
    </citation>
    <scope>NUCLEOTIDE SEQUENCE</scope>
    <source>
        <strain evidence="11">TUCIM 5799</strain>
    </source>
</reference>
<evidence type="ECO:0000256" key="1">
    <source>
        <dbReference type="ARBA" id="ARBA00004123"/>
    </source>
</evidence>
<dbReference type="GO" id="GO:0071006">
    <property type="term" value="C:U2-type catalytic step 1 spliceosome"/>
    <property type="evidence" value="ECO:0007669"/>
    <property type="project" value="TreeGrafter"/>
</dbReference>
<dbReference type="GO" id="GO:0017070">
    <property type="term" value="F:U6 snRNA binding"/>
    <property type="evidence" value="ECO:0007669"/>
    <property type="project" value="TreeGrafter"/>
</dbReference>
<name>A0A9P9WTA4_9PEZI</name>
<evidence type="ECO:0000256" key="6">
    <source>
        <dbReference type="ARBA" id="ARBA00023242"/>
    </source>
</evidence>
<organism evidence="11 12">
    <name type="scientific">Neoarthrinium moseri</name>
    <dbReference type="NCBI Taxonomy" id="1658444"/>
    <lineage>
        <taxon>Eukaryota</taxon>
        <taxon>Fungi</taxon>
        <taxon>Dikarya</taxon>
        <taxon>Ascomycota</taxon>
        <taxon>Pezizomycotina</taxon>
        <taxon>Sordariomycetes</taxon>
        <taxon>Xylariomycetidae</taxon>
        <taxon>Amphisphaeriales</taxon>
        <taxon>Apiosporaceae</taxon>
        <taxon>Neoarthrinium</taxon>
    </lineage>
</organism>
<dbReference type="Gene3D" id="3.30.70.330">
    <property type="match status" value="1"/>
</dbReference>
<dbReference type="CDD" id="cd16984">
    <property type="entry name" value="CID_Nrd1_like"/>
    <property type="match status" value="1"/>
</dbReference>
<dbReference type="AlphaFoldDB" id="A0A9P9WTA4"/>
<dbReference type="SMART" id="SM00360">
    <property type="entry name" value="RRM"/>
    <property type="match status" value="1"/>
</dbReference>
<dbReference type="InterPro" id="IPR006569">
    <property type="entry name" value="CID_dom"/>
</dbReference>
<dbReference type="Gene3D" id="1.25.40.90">
    <property type="match status" value="1"/>
</dbReference>
<keyword evidence="6" id="KW-0539">Nucleus</keyword>
<dbReference type="PROSITE" id="PS51391">
    <property type="entry name" value="CID"/>
    <property type="match status" value="1"/>
</dbReference>
<dbReference type="InterPro" id="IPR039171">
    <property type="entry name" value="Cwc2/Slt11"/>
</dbReference>
<feature type="compositionally biased region" description="Basic and acidic residues" evidence="8">
    <location>
        <begin position="397"/>
        <end position="410"/>
    </location>
</feature>
<evidence type="ECO:0000256" key="4">
    <source>
        <dbReference type="ARBA" id="ARBA00022884"/>
    </source>
</evidence>
<dbReference type="GO" id="GO:0036002">
    <property type="term" value="F:pre-mRNA binding"/>
    <property type="evidence" value="ECO:0007669"/>
    <property type="project" value="TreeGrafter"/>
</dbReference>
<dbReference type="PANTHER" id="PTHR14089">
    <property type="entry name" value="PRE-MRNA-SPLICING FACTOR RBM22"/>
    <property type="match status" value="1"/>
</dbReference>
<evidence type="ECO:0000256" key="3">
    <source>
        <dbReference type="ARBA" id="ARBA00022728"/>
    </source>
</evidence>
<dbReference type="GO" id="GO:0008380">
    <property type="term" value="P:RNA splicing"/>
    <property type="evidence" value="ECO:0007669"/>
    <property type="project" value="UniProtKB-KW"/>
</dbReference>
<feature type="region of interest" description="Disordered" evidence="8">
    <location>
        <begin position="600"/>
        <end position="691"/>
    </location>
</feature>
<dbReference type="InterPro" id="IPR048892">
    <property type="entry name" value="Nrd1_Seb1_dom2"/>
</dbReference>